<dbReference type="PANTHER" id="PTHR20858">
    <property type="entry name" value="PHOSPHOMETHYLPYRIMIDINE KINASE"/>
    <property type="match status" value="1"/>
</dbReference>
<dbReference type="CDD" id="cd01169">
    <property type="entry name" value="HMPP_kinase"/>
    <property type="match status" value="1"/>
</dbReference>
<comment type="pathway">
    <text evidence="1">Cofactor biosynthesis; thiamine diphosphate biosynthesis.</text>
</comment>
<evidence type="ECO:0000256" key="4">
    <source>
        <dbReference type="ARBA" id="ARBA00022741"/>
    </source>
</evidence>
<comment type="caution">
    <text evidence="8">The sequence shown here is derived from an EMBL/GenBank/DDBJ whole genome shotgun (WGS) entry which is preliminary data.</text>
</comment>
<sequence length="277" mass="29226">MRTYPCVLTIAGSDCSGGAGIQADIKAISALGAYAASAITAITVQNTLGVTGIHPVPPAYVKGQIEAVMDDIRPKAVKIGMINDAEIVRVIAESILKYHPEYVVFDPVMVSTSGCKLMEDEAIEAITTRLIPLASLITPNLSEAEILAGQKISTVEDMKQQAKEMLKLGCKGVLIKGGHLDGGLMCDVLQTATEEAPHLFTAPKVNSRNTHGTGCTLSSAIATFLALGEPMSVAVKKAKQYVYKGIESGKDVCIGGGHGPLNHFHSPVAMHIFDKNE</sequence>
<evidence type="ECO:0000256" key="2">
    <source>
        <dbReference type="ARBA" id="ARBA00012135"/>
    </source>
</evidence>
<dbReference type="GO" id="GO:0009228">
    <property type="term" value="P:thiamine biosynthetic process"/>
    <property type="evidence" value="ECO:0007669"/>
    <property type="project" value="InterPro"/>
</dbReference>
<dbReference type="Pfam" id="PF08543">
    <property type="entry name" value="Phos_pyr_kin"/>
    <property type="match status" value="1"/>
</dbReference>
<dbReference type="EMBL" id="QSQT01000018">
    <property type="protein sequence ID" value="RGK54677.1"/>
    <property type="molecule type" value="Genomic_DNA"/>
</dbReference>
<dbReference type="Proteomes" id="UP000260862">
    <property type="component" value="Unassembled WGS sequence"/>
</dbReference>
<reference evidence="10 11" key="1">
    <citation type="submission" date="2018-08" db="EMBL/GenBank/DDBJ databases">
        <title>A genome reference for cultivated species of the human gut microbiota.</title>
        <authorList>
            <person name="Zou Y."/>
            <person name="Xue W."/>
            <person name="Luo G."/>
        </authorList>
    </citation>
    <scope>NUCLEOTIDE SEQUENCE [LARGE SCALE GENOMIC DNA]</scope>
    <source>
        <strain evidence="9 11">AM23-23</strain>
        <strain evidence="8 10">TF10-3AC</strain>
    </source>
</reference>
<proteinExistence type="predicted"/>
<dbReference type="NCBIfam" id="TIGR00097">
    <property type="entry name" value="HMP-P_kinase"/>
    <property type="match status" value="1"/>
</dbReference>
<dbReference type="SUPFAM" id="SSF53613">
    <property type="entry name" value="Ribokinase-like"/>
    <property type="match status" value="1"/>
</dbReference>
<organism evidence="8 10">
    <name type="scientific">Phocaeicola plebeius</name>
    <dbReference type="NCBI Taxonomy" id="310297"/>
    <lineage>
        <taxon>Bacteria</taxon>
        <taxon>Pseudomonadati</taxon>
        <taxon>Bacteroidota</taxon>
        <taxon>Bacteroidia</taxon>
        <taxon>Bacteroidales</taxon>
        <taxon>Bacteroidaceae</taxon>
        <taxon>Phocaeicola</taxon>
    </lineage>
</organism>
<evidence type="ECO:0000256" key="1">
    <source>
        <dbReference type="ARBA" id="ARBA00004948"/>
    </source>
</evidence>
<evidence type="ECO:0000313" key="9">
    <source>
        <dbReference type="EMBL" id="RHF92950.1"/>
    </source>
</evidence>
<dbReference type="PANTHER" id="PTHR20858:SF17">
    <property type="entry name" value="HYDROXYMETHYLPYRIMIDINE_PHOSPHOMETHYLPYRIMIDINE KINASE THI20-RELATED"/>
    <property type="match status" value="1"/>
</dbReference>
<evidence type="ECO:0000313" key="8">
    <source>
        <dbReference type="EMBL" id="RGK54677.1"/>
    </source>
</evidence>
<dbReference type="RefSeq" id="WP_117673059.1">
    <property type="nucleotide sequence ID" value="NZ_CABOGR010000018.1"/>
</dbReference>
<keyword evidence="6" id="KW-0067">ATP-binding</keyword>
<dbReference type="GO" id="GO:0008972">
    <property type="term" value="F:phosphomethylpyrimidine kinase activity"/>
    <property type="evidence" value="ECO:0007669"/>
    <property type="project" value="InterPro"/>
</dbReference>
<dbReference type="GO" id="GO:0005524">
    <property type="term" value="F:ATP binding"/>
    <property type="evidence" value="ECO:0007669"/>
    <property type="project" value="UniProtKB-KW"/>
</dbReference>
<dbReference type="InterPro" id="IPR013749">
    <property type="entry name" value="PM/HMP-P_kinase-1"/>
</dbReference>
<keyword evidence="5 8" id="KW-0418">Kinase</keyword>
<feature type="domain" description="Pyridoxamine kinase/Phosphomethylpyrimidine kinase" evidence="7">
    <location>
        <begin position="14"/>
        <end position="262"/>
    </location>
</feature>
<dbReference type="FunFam" id="3.40.1190.20:FF:000003">
    <property type="entry name" value="Phosphomethylpyrimidine kinase ThiD"/>
    <property type="match status" value="1"/>
</dbReference>
<name>A0A3E4MY51_9BACT</name>
<dbReference type="GO" id="GO:0005829">
    <property type="term" value="C:cytosol"/>
    <property type="evidence" value="ECO:0007669"/>
    <property type="project" value="TreeGrafter"/>
</dbReference>
<keyword evidence="10" id="KW-1185">Reference proteome</keyword>
<protein>
    <recommendedName>
        <fullName evidence="2">hydroxymethylpyrimidine kinase</fullName>
        <ecNumber evidence="2">2.7.1.49</ecNumber>
    </recommendedName>
</protein>
<evidence type="ECO:0000259" key="7">
    <source>
        <dbReference type="Pfam" id="PF08543"/>
    </source>
</evidence>
<dbReference type="EMBL" id="QRHQ01000002">
    <property type="protein sequence ID" value="RHF92950.1"/>
    <property type="molecule type" value="Genomic_DNA"/>
</dbReference>
<evidence type="ECO:0000256" key="6">
    <source>
        <dbReference type="ARBA" id="ARBA00022840"/>
    </source>
</evidence>
<accession>A0A3E4MY51</accession>
<evidence type="ECO:0000313" key="10">
    <source>
        <dbReference type="Proteomes" id="UP000260862"/>
    </source>
</evidence>
<dbReference type="InterPro" id="IPR029056">
    <property type="entry name" value="Ribokinase-like"/>
</dbReference>
<evidence type="ECO:0000313" key="11">
    <source>
        <dbReference type="Proteomes" id="UP000283485"/>
    </source>
</evidence>
<dbReference type="Proteomes" id="UP000283485">
    <property type="component" value="Unassembled WGS sequence"/>
</dbReference>
<evidence type="ECO:0000256" key="3">
    <source>
        <dbReference type="ARBA" id="ARBA00022679"/>
    </source>
</evidence>
<evidence type="ECO:0000256" key="5">
    <source>
        <dbReference type="ARBA" id="ARBA00022777"/>
    </source>
</evidence>
<dbReference type="EC" id="2.7.1.49" evidence="2"/>
<keyword evidence="4" id="KW-0547">Nucleotide-binding</keyword>
<dbReference type="InterPro" id="IPR004399">
    <property type="entry name" value="HMP/HMP-P_kinase_dom"/>
</dbReference>
<gene>
    <name evidence="8" type="primary">thiD</name>
    <name evidence="9" type="ORF">DW653_01940</name>
    <name evidence="8" type="ORF">DXD04_10225</name>
</gene>
<dbReference type="AlphaFoldDB" id="A0A3E4MY51"/>
<dbReference type="Gene3D" id="3.40.1190.20">
    <property type="match status" value="1"/>
</dbReference>
<dbReference type="GO" id="GO:0008902">
    <property type="term" value="F:hydroxymethylpyrimidine kinase activity"/>
    <property type="evidence" value="ECO:0007669"/>
    <property type="project" value="UniProtKB-EC"/>
</dbReference>
<keyword evidence="3 8" id="KW-0808">Transferase</keyword>